<keyword evidence="5" id="KW-1185">Reference proteome</keyword>
<evidence type="ECO:0000259" key="3">
    <source>
        <dbReference type="Pfam" id="PF09835"/>
    </source>
</evidence>
<dbReference type="InterPro" id="IPR029044">
    <property type="entry name" value="Nucleotide-diphossugar_trans"/>
</dbReference>
<evidence type="ECO:0000313" key="5">
    <source>
        <dbReference type="Proteomes" id="UP000245678"/>
    </source>
</evidence>
<keyword evidence="1" id="KW-0812">Transmembrane</keyword>
<evidence type="ECO:0000313" key="4">
    <source>
        <dbReference type="EMBL" id="PWK75876.1"/>
    </source>
</evidence>
<dbReference type="PANTHER" id="PTHR48090:SF7">
    <property type="entry name" value="RFBJ PROTEIN"/>
    <property type="match status" value="1"/>
</dbReference>
<gene>
    <name evidence="4" type="ORF">LX99_03609</name>
</gene>
<dbReference type="InterPro" id="IPR050256">
    <property type="entry name" value="Glycosyltransferase_2"/>
</dbReference>
<feature type="transmembrane region" description="Helical" evidence="1">
    <location>
        <begin position="361"/>
        <end position="384"/>
    </location>
</feature>
<proteinExistence type="predicted"/>
<dbReference type="EMBL" id="QGHA01000007">
    <property type="protein sequence ID" value="PWK75876.1"/>
    <property type="molecule type" value="Genomic_DNA"/>
</dbReference>
<dbReference type="PANTHER" id="PTHR48090">
    <property type="entry name" value="UNDECAPRENYL-PHOSPHATE 4-DEOXY-4-FORMAMIDO-L-ARABINOSE TRANSFERASE-RELATED"/>
    <property type="match status" value="1"/>
</dbReference>
<keyword evidence="1" id="KW-1133">Transmembrane helix</keyword>
<dbReference type="Pfam" id="PF09835">
    <property type="entry name" value="DUF2062"/>
    <property type="match status" value="1"/>
</dbReference>
<name>A0A316H5Z2_9SPHI</name>
<protein>
    <submittedName>
        <fullName evidence="4">Uncharacterized protein (DUF2062 family)</fullName>
    </submittedName>
</protein>
<feature type="domain" description="Glycosyltransferase 2-like" evidence="2">
    <location>
        <begin position="18"/>
        <end position="132"/>
    </location>
</feature>
<accession>A0A316H5Z2</accession>
<feature type="transmembrane region" description="Helical" evidence="1">
    <location>
        <begin position="309"/>
        <end position="330"/>
    </location>
</feature>
<evidence type="ECO:0000259" key="2">
    <source>
        <dbReference type="Pfam" id="PF00535"/>
    </source>
</evidence>
<feature type="transmembrane region" description="Helical" evidence="1">
    <location>
        <begin position="277"/>
        <end position="302"/>
    </location>
</feature>
<dbReference type="CDD" id="cd04179">
    <property type="entry name" value="DPM_DPG-synthase_like"/>
    <property type="match status" value="1"/>
</dbReference>
<organism evidence="4 5">
    <name type="scientific">Mucilaginibacter oryzae</name>
    <dbReference type="NCBI Taxonomy" id="468058"/>
    <lineage>
        <taxon>Bacteria</taxon>
        <taxon>Pseudomonadati</taxon>
        <taxon>Bacteroidota</taxon>
        <taxon>Sphingobacteriia</taxon>
        <taxon>Sphingobacteriales</taxon>
        <taxon>Sphingobacteriaceae</taxon>
        <taxon>Mucilaginibacter</taxon>
    </lineage>
</organism>
<feature type="domain" description="DUF2062" evidence="3">
    <location>
        <begin position="274"/>
        <end position="390"/>
    </location>
</feature>
<dbReference type="RefSeq" id="WP_109609107.1">
    <property type="nucleotide sequence ID" value="NZ_QGHA01000007.1"/>
</dbReference>
<dbReference type="SUPFAM" id="SSF53448">
    <property type="entry name" value="Nucleotide-diphospho-sugar transferases"/>
    <property type="match status" value="1"/>
</dbReference>
<reference evidence="4 5" key="1">
    <citation type="submission" date="2018-05" db="EMBL/GenBank/DDBJ databases">
        <title>Genomic Encyclopedia of Archaeal and Bacterial Type Strains, Phase II (KMG-II): from individual species to whole genera.</title>
        <authorList>
            <person name="Goeker M."/>
        </authorList>
    </citation>
    <scope>NUCLEOTIDE SEQUENCE [LARGE SCALE GENOMIC DNA]</scope>
    <source>
        <strain evidence="4 5">DSM 19975</strain>
    </source>
</reference>
<feature type="transmembrane region" description="Helical" evidence="1">
    <location>
        <begin position="222"/>
        <end position="240"/>
    </location>
</feature>
<sequence>MTDNLQHIQAKFKQLQVCVIIPANNNDGELNTVMTDVLAYTDQVIVVNYGSTDNTPAVIQSLPQVQYVNYSQNTGKGQALRKAFDLASEGGYQYAITINPDGQHIAADLPAFIEKLEHERAALIVGSRNKQQPALSSLIDKLSGFCFWLQTGIKCPDVQSGYRLYPVHLLNNSKYITGNNNFETEVMVRAAWEGIRIVWVPVRAYNSPKETSGSRFRTLKDFSRVGLLNVFLVITSFVWIRPRDFFRTLGDKRKAKLMLKNLFFNPAESPGLKAASVAFGVFMGIIPIWGFQSLVAISLAIVFRLNKAIVITAAHISFPPMIPVIIFMSYKTGGLWMGGKEVDIPLDKISLKSIGEHMEQYLYGSISLAVIAGISAGLLAFALLKLFRRKPVPAL</sequence>
<dbReference type="InterPro" id="IPR018639">
    <property type="entry name" value="DUF2062"/>
</dbReference>
<dbReference type="AlphaFoldDB" id="A0A316H5Z2"/>
<dbReference type="Gene3D" id="3.90.550.10">
    <property type="entry name" value="Spore Coat Polysaccharide Biosynthesis Protein SpsA, Chain A"/>
    <property type="match status" value="1"/>
</dbReference>
<dbReference type="Proteomes" id="UP000245678">
    <property type="component" value="Unassembled WGS sequence"/>
</dbReference>
<dbReference type="Pfam" id="PF00535">
    <property type="entry name" value="Glycos_transf_2"/>
    <property type="match status" value="1"/>
</dbReference>
<evidence type="ECO:0000256" key="1">
    <source>
        <dbReference type="SAM" id="Phobius"/>
    </source>
</evidence>
<keyword evidence="1" id="KW-0472">Membrane</keyword>
<dbReference type="InterPro" id="IPR001173">
    <property type="entry name" value="Glyco_trans_2-like"/>
</dbReference>
<comment type="caution">
    <text evidence="4">The sequence shown here is derived from an EMBL/GenBank/DDBJ whole genome shotgun (WGS) entry which is preliminary data.</text>
</comment>